<name>A0ACC1L5U8_9FUNG</name>
<feature type="non-terminal residue" evidence="1">
    <location>
        <position position="442"/>
    </location>
</feature>
<evidence type="ECO:0000313" key="1">
    <source>
        <dbReference type="EMBL" id="KAJ2802018.1"/>
    </source>
</evidence>
<dbReference type="Proteomes" id="UP001140087">
    <property type="component" value="Unassembled WGS sequence"/>
</dbReference>
<evidence type="ECO:0000313" key="2">
    <source>
        <dbReference type="Proteomes" id="UP001140087"/>
    </source>
</evidence>
<reference evidence="1" key="1">
    <citation type="submission" date="2022-07" db="EMBL/GenBank/DDBJ databases">
        <title>Phylogenomic reconstructions and comparative analyses of Kickxellomycotina fungi.</title>
        <authorList>
            <person name="Reynolds N.K."/>
            <person name="Stajich J.E."/>
            <person name="Barry K."/>
            <person name="Grigoriev I.V."/>
            <person name="Crous P."/>
            <person name="Smith M.E."/>
        </authorList>
    </citation>
    <scope>NUCLEOTIDE SEQUENCE</scope>
    <source>
        <strain evidence="1">BCRC 34780</strain>
    </source>
</reference>
<gene>
    <name evidence="1" type="ORF">H4R21_002584</name>
</gene>
<dbReference type="EMBL" id="JANBUN010000680">
    <property type="protein sequence ID" value="KAJ2802018.1"/>
    <property type="molecule type" value="Genomic_DNA"/>
</dbReference>
<protein>
    <submittedName>
        <fullName evidence="1">Uncharacterized protein</fullName>
    </submittedName>
</protein>
<proteinExistence type="predicted"/>
<comment type="caution">
    <text evidence="1">The sequence shown here is derived from an EMBL/GenBank/DDBJ whole genome shotgun (WGS) entry which is preliminary data.</text>
</comment>
<keyword evidence="2" id="KW-1185">Reference proteome</keyword>
<organism evidence="1 2">
    <name type="scientific">Coemansia helicoidea</name>
    <dbReference type="NCBI Taxonomy" id="1286919"/>
    <lineage>
        <taxon>Eukaryota</taxon>
        <taxon>Fungi</taxon>
        <taxon>Fungi incertae sedis</taxon>
        <taxon>Zoopagomycota</taxon>
        <taxon>Kickxellomycotina</taxon>
        <taxon>Kickxellomycetes</taxon>
        <taxon>Kickxellales</taxon>
        <taxon>Kickxellaceae</taxon>
        <taxon>Coemansia</taxon>
    </lineage>
</organism>
<accession>A0ACC1L5U8</accession>
<sequence length="442" mass="47890">MRSKAVDRFVVEREREAVQHLSPGVFPAGRQAEWTAQNRTLTFAVDPLGRRVAVAVAGKQAREEAGPGVRAYAADQLVHVCRLATVPDERLPFVHDTHAVFAALQGAAAEDAAGVDALVRSSAMYREAMLRQVRLLQEAAPQTEFVAAETDTFQSMHAVWHLLEIIYLATNAPALSPAVVPHFMEWLNLNFPAPSAEDGHRIVDAAADADALARHAALWPYLRKLALRGHVTSLANVLERVAPAQQLSAAAARWARELARVSREMPLGSGDETAGSFNARWRRWNGELQTMAAAMRSLGADGPADAALESLCAIVDVMRGDADAASAAGESWQDVLGAVLLYSEPTAAADRLPGLAQAVVEQFQASEFTLLDRALAALLSHDLPELLVYSNQIDPWLAAHVADAMAHMGILDICRRALQADPREHYLVALGEAYLAHEGLWR</sequence>